<comment type="caution">
    <text evidence="1">The sequence shown here is derived from an EMBL/GenBank/DDBJ whole genome shotgun (WGS) entry which is preliminary data.</text>
</comment>
<proteinExistence type="predicted"/>
<organism evidence="1 2">
    <name type="scientific">Adineta steineri</name>
    <dbReference type="NCBI Taxonomy" id="433720"/>
    <lineage>
        <taxon>Eukaryota</taxon>
        <taxon>Metazoa</taxon>
        <taxon>Spiralia</taxon>
        <taxon>Gnathifera</taxon>
        <taxon>Rotifera</taxon>
        <taxon>Eurotatoria</taxon>
        <taxon>Bdelloidea</taxon>
        <taxon>Adinetida</taxon>
        <taxon>Adinetidae</taxon>
        <taxon>Adineta</taxon>
    </lineage>
</organism>
<evidence type="ECO:0000313" key="1">
    <source>
        <dbReference type="EMBL" id="CAF4370365.1"/>
    </source>
</evidence>
<protein>
    <submittedName>
        <fullName evidence="1">Uncharacterized protein</fullName>
    </submittedName>
</protein>
<sequence>ILSVITDLTADDVDDDDIEQTCEEEIEFETDNIDSIYYFKQDKPRLNSSPMLNTNNDIDYYYTCVRQAVENGNDHDTMRSINNSDQIIPIISNIDQTSNSLQTRETRRRTIRTTRRFVGPDGKEKETITTKIVEPHDDYQSRLIER</sequence>
<gene>
    <name evidence="1" type="ORF">KXQ929_LOCUS49325</name>
</gene>
<evidence type="ECO:0000313" key="2">
    <source>
        <dbReference type="Proteomes" id="UP000663868"/>
    </source>
</evidence>
<feature type="non-terminal residue" evidence="1">
    <location>
        <position position="1"/>
    </location>
</feature>
<accession>A0A820MC71</accession>
<dbReference type="Proteomes" id="UP000663868">
    <property type="component" value="Unassembled WGS sequence"/>
</dbReference>
<dbReference type="AlphaFoldDB" id="A0A820MC71"/>
<reference evidence="1" key="1">
    <citation type="submission" date="2021-02" db="EMBL/GenBank/DDBJ databases">
        <authorList>
            <person name="Nowell W R."/>
        </authorList>
    </citation>
    <scope>NUCLEOTIDE SEQUENCE</scope>
</reference>
<name>A0A820MC71_9BILA</name>
<dbReference type="EMBL" id="CAJOBB010020765">
    <property type="protein sequence ID" value="CAF4370365.1"/>
    <property type="molecule type" value="Genomic_DNA"/>
</dbReference>